<feature type="transmembrane region" description="Helical" evidence="6">
    <location>
        <begin position="272"/>
        <end position="295"/>
    </location>
</feature>
<evidence type="ECO:0000256" key="1">
    <source>
        <dbReference type="ARBA" id="ARBA00004141"/>
    </source>
</evidence>
<dbReference type="PANTHER" id="PTHR23504">
    <property type="entry name" value="MAJOR FACILITATOR SUPERFAMILY DOMAIN-CONTAINING PROTEIN 10"/>
    <property type="match status" value="1"/>
</dbReference>
<proteinExistence type="predicted"/>
<gene>
    <name evidence="8" type="ORF">B0T11DRAFT_141855</name>
</gene>
<dbReference type="GO" id="GO:0016020">
    <property type="term" value="C:membrane"/>
    <property type="evidence" value="ECO:0007669"/>
    <property type="project" value="UniProtKB-SubCell"/>
</dbReference>
<sequence>MTIYLHGGDRTDAGFYSGLLVSAYAVAEAFTAVGWGTLSDHYGRKPIVLIGLGGVGLSCLIVGLAQSFWVALLARFIGGALNGNVSVMQTMVAEMVKHPEHEPVAYAVQPFVWTLGSIVGAALGGFLAQPAYFYPDLFPTDGLFGRYPYLLPNLMSIFFIVVAIIQGVIFLEETNPRAKARKSARVTGRDETTPLLNDRARAPSVPRSSFGEDRAFFVEEGLPAPGQQTFDIRRNSFGTMHSIELPKNLRPDPTPENEEPLEYKGPVWTRTIVMLIVALVLIAYHQMAAGALLPIHLQDQPSKPHGQLDLIGGFGLDIHDVSVYLMVNGFLSLFVQAFIFPTFVGKVGVWYSFICTIVLYPTAYLVIPFLSAVPQHLSAGIYLSLILQAFYGIVSVPSALILLKDAAPSPLVLGRVNGLAMSACCAARTVSPPLVGLLYNTSGSAAAWFSCAAVGVIGALQLLWVPRHPMEKVTIDRPVIGQVEDTDESDASTVV</sequence>
<name>A0A8K0T5A6_9PEZI</name>
<evidence type="ECO:0000313" key="9">
    <source>
        <dbReference type="Proteomes" id="UP000813385"/>
    </source>
</evidence>
<dbReference type="PROSITE" id="PS50850">
    <property type="entry name" value="MFS"/>
    <property type="match status" value="1"/>
</dbReference>
<dbReference type="InterPro" id="IPR020846">
    <property type="entry name" value="MFS_dom"/>
</dbReference>
<feature type="transmembrane region" description="Helical" evidence="6">
    <location>
        <begin position="321"/>
        <end position="340"/>
    </location>
</feature>
<dbReference type="OrthoDB" id="10262656at2759"/>
<keyword evidence="4 6" id="KW-1133">Transmembrane helix</keyword>
<feature type="transmembrane region" description="Helical" evidence="6">
    <location>
        <begin position="104"/>
        <end position="129"/>
    </location>
</feature>
<feature type="transmembrane region" description="Helical" evidence="6">
    <location>
        <begin position="47"/>
        <end position="66"/>
    </location>
</feature>
<comment type="caution">
    <text evidence="8">The sequence shown here is derived from an EMBL/GenBank/DDBJ whole genome shotgun (WGS) entry which is preliminary data.</text>
</comment>
<comment type="subcellular location">
    <subcellularLocation>
        <location evidence="1">Membrane</location>
        <topology evidence="1">Multi-pass membrane protein</topology>
    </subcellularLocation>
</comment>
<evidence type="ECO:0000256" key="6">
    <source>
        <dbReference type="SAM" id="Phobius"/>
    </source>
</evidence>
<dbReference type="Proteomes" id="UP000813385">
    <property type="component" value="Unassembled WGS sequence"/>
</dbReference>
<feature type="transmembrane region" description="Helical" evidence="6">
    <location>
        <begin position="415"/>
        <end position="439"/>
    </location>
</feature>
<feature type="transmembrane region" description="Helical" evidence="6">
    <location>
        <begin position="445"/>
        <end position="465"/>
    </location>
</feature>
<keyword evidence="5 6" id="KW-0472">Membrane</keyword>
<dbReference type="PANTHER" id="PTHR23504:SF2">
    <property type="entry name" value="TRANSPORTER, PUTATIVE (AFU_ORTHOLOGUE AFUA_8G04150)-RELATED"/>
    <property type="match status" value="1"/>
</dbReference>
<keyword evidence="2" id="KW-0813">Transport</keyword>
<dbReference type="InterPro" id="IPR011701">
    <property type="entry name" value="MFS"/>
</dbReference>
<evidence type="ECO:0000259" key="7">
    <source>
        <dbReference type="PROSITE" id="PS50850"/>
    </source>
</evidence>
<organism evidence="8 9">
    <name type="scientific">Plectosphaerella cucumerina</name>
    <dbReference type="NCBI Taxonomy" id="40658"/>
    <lineage>
        <taxon>Eukaryota</taxon>
        <taxon>Fungi</taxon>
        <taxon>Dikarya</taxon>
        <taxon>Ascomycota</taxon>
        <taxon>Pezizomycotina</taxon>
        <taxon>Sordariomycetes</taxon>
        <taxon>Hypocreomycetidae</taxon>
        <taxon>Glomerellales</taxon>
        <taxon>Plectosphaerellaceae</taxon>
        <taxon>Plectosphaerella</taxon>
    </lineage>
</organism>
<feature type="transmembrane region" description="Helical" evidence="6">
    <location>
        <begin position="149"/>
        <end position="171"/>
    </location>
</feature>
<dbReference type="Pfam" id="PF07690">
    <property type="entry name" value="MFS_1"/>
    <property type="match status" value="1"/>
</dbReference>
<evidence type="ECO:0000256" key="4">
    <source>
        <dbReference type="ARBA" id="ARBA00022989"/>
    </source>
</evidence>
<evidence type="ECO:0000256" key="2">
    <source>
        <dbReference type="ARBA" id="ARBA00022448"/>
    </source>
</evidence>
<dbReference type="Gene3D" id="1.20.1250.20">
    <property type="entry name" value="MFS general substrate transporter like domains"/>
    <property type="match status" value="1"/>
</dbReference>
<dbReference type="AlphaFoldDB" id="A0A8K0T5A6"/>
<feature type="domain" description="Major facilitator superfamily (MFS) profile" evidence="7">
    <location>
        <begin position="1"/>
        <end position="470"/>
    </location>
</feature>
<keyword evidence="9" id="KW-1185">Reference proteome</keyword>
<dbReference type="SUPFAM" id="SSF103473">
    <property type="entry name" value="MFS general substrate transporter"/>
    <property type="match status" value="1"/>
</dbReference>
<accession>A0A8K0T5A6</accession>
<protein>
    <submittedName>
        <fullName evidence="8">Major facilitator superfamily domain-containing protein</fullName>
    </submittedName>
</protein>
<reference evidence="8" key="1">
    <citation type="journal article" date="2021" name="Nat. Commun.">
        <title>Genetic determinants of endophytism in the Arabidopsis root mycobiome.</title>
        <authorList>
            <person name="Mesny F."/>
            <person name="Miyauchi S."/>
            <person name="Thiergart T."/>
            <person name="Pickel B."/>
            <person name="Atanasova L."/>
            <person name="Karlsson M."/>
            <person name="Huettel B."/>
            <person name="Barry K.W."/>
            <person name="Haridas S."/>
            <person name="Chen C."/>
            <person name="Bauer D."/>
            <person name="Andreopoulos W."/>
            <person name="Pangilinan J."/>
            <person name="LaButti K."/>
            <person name="Riley R."/>
            <person name="Lipzen A."/>
            <person name="Clum A."/>
            <person name="Drula E."/>
            <person name="Henrissat B."/>
            <person name="Kohler A."/>
            <person name="Grigoriev I.V."/>
            <person name="Martin F.M."/>
            <person name="Hacquard S."/>
        </authorList>
    </citation>
    <scope>NUCLEOTIDE SEQUENCE</scope>
    <source>
        <strain evidence="8">MPI-CAGE-AT-0016</strain>
    </source>
</reference>
<evidence type="ECO:0000256" key="3">
    <source>
        <dbReference type="ARBA" id="ARBA00022692"/>
    </source>
</evidence>
<evidence type="ECO:0000313" key="8">
    <source>
        <dbReference type="EMBL" id="KAH7347451.1"/>
    </source>
</evidence>
<dbReference type="GO" id="GO:0022857">
    <property type="term" value="F:transmembrane transporter activity"/>
    <property type="evidence" value="ECO:0007669"/>
    <property type="project" value="InterPro"/>
</dbReference>
<feature type="transmembrane region" description="Helical" evidence="6">
    <location>
        <begin position="379"/>
        <end position="403"/>
    </location>
</feature>
<feature type="transmembrane region" description="Helical" evidence="6">
    <location>
        <begin position="347"/>
        <end position="367"/>
    </location>
</feature>
<dbReference type="InterPro" id="IPR036259">
    <property type="entry name" value="MFS_trans_sf"/>
</dbReference>
<dbReference type="EMBL" id="JAGPXD010000007">
    <property type="protein sequence ID" value="KAH7347451.1"/>
    <property type="molecule type" value="Genomic_DNA"/>
</dbReference>
<evidence type="ECO:0000256" key="5">
    <source>
        <dbReference type="ARBA" id="ARBA00023136"/>
    </source>
</evidence>
<keyword evidence="3 6" id="KW-0812">Transmembrane</keyword>
<feature type="transmembrane region" description="Helical" evidence="6">
    <location>
        <begin position="15"/>
        <end position="35"/>
    </location>
</feature>